<proteinExistence type="predicted"/>
<sequence length="184" mass="21281">MLQETTMQATAKAKLTTVASETNVTAASEETLLTNDKECPTAVDNCILMKTKPFMEHCTINCLAANGKLSNELHCWNDNCFIRATRICEEKFWKTVPIKNRKKKKKRMHCITEIKHCYKLACLKCLGRECNINCYGAGIQYTYLTKPRWKGYDEYRKFFPEVEDILHKLILVPEKTVTIEDTDE</sequence>
<protein>
    <submittedName>
        <fullName evidence="2">Nuclear receptor domain-containing protein</fullName>
    </submittedName>
</protein>
<evidence type="ECO:0000313" key="2">
    <source>
        <dbReference type="WBParaSite" id="EEL_0000046001-mRNA-1"/>
    </source>
</evidence>
<organism evidence="1 2">
    <name type="scientific">Elaeophora elaphi</name>
    <dbReference type="NCBI Taxonomy" id="1147741"/>
    <lineage>
        <taxon>Eukaryota</taxon>
        <taxon>Metazoa</taxon>
        <taxon>Ecdysozoa</taxon>
        <taxon>Nematoda</taxon>
        <taxon>Chromadorea</taxon>
        <taxon>Rhabditida</taxon>
        <taxon>Spirurina</taxon>
        <taxon>Spiruromorpha</taxon>
        <taxon>Filarioidea</taxon>
        <taxon>Onchocercidae</taxon>
        <taxon>Elaeophora</taxon>
    </lineage>
</organism>
<accession>A0A0R3RGD0</accession>
<reference evidence="2" key="1">
    <citation type="submission" date="2017-02" db="UniProtKB">
        <authorList>
            <consortium name="WormBaseParasite"/>
        </authorList>
    </citation>
    <scope>IDENTIFICATION</scope>
</reference>
<keyword evidence="1" id="KW-1185">Reference proteome</keyword>
<dbReference type="WBParaSite" id="EEL_0000046001-mRNA-1">
    <property type="protein sequence ID" value="EEL_0000046001-mRNA-1"/>
    <property type="gene ID" value="EEL_0000046001"/>
</dbReference>
<dbReference type="AlphaFoldDB" id="A0A0R3RGD0"/>
<evidence type="ECO:0000313" key="1">
    <source>
        <dbReference type="Proteomes" id="UP000050640"/>
    </source>
</evidence>
<name>A0A0R3RGD0_9BILA</name>
<dbReference type="Proteomes" id="UP000050640">
    <property type="component" value="Unplaced"/>
</dbReference>